<dbReference type="Gene3D" id="3.30.1120.10">
    <property type="match status" value="1"/>
</dbReference>
<dbReference type="InterPro" id="IPR000917">
    <property type="entry name" value="Sulfatase_N"/>
</dbReference>
<evidence type="ECO:0000256" key="1">
    <source>
        <dbReference type="ARBA" id="ARBA00008779"/>
    </source>
</evidence>
<dbReference type="CDD" id="cd16143">
    <property type="entry name" value="ARS_like"/>
    <property type="match status" value="1"/>
</dbReference>
<keyword evidence="4" id="KW-0106">Calcium</keyword>
<dbReference type="Gene3D" id="3.40.720.10">
    <property type="entry name" value="Alkaline Phosphatase, subunit A"/>
    <property type="match status" value="1"/>
</dbReference>
<keyword evidence="3 7" id="KW-0378">Hydrolase</keyword>
<name>A0A517R702_9PLAN</name>
<dbReference type="AlphaFoldDB" id="A0A517R702"/>
<evidence type="ECO:0000313" key="8">
    <source>
        <dbReference type="Proteomes" id="UP000317318"/>
    </source>
</evidence>
<proteinExistence type="inferred from homology"/>
<dbReference type="GO" id="GO:0004065">
    <property type="term" value="F:arylsulfatase activity"/>
    <property type="evidence" value="ECO:0007669"/>
    <property type="project" value="UniProtKB-EC"/>
</dbReference>
<dbReference type="SUPFAM" id="SSF53649">
    <property type="entry name" value="Alkaline phosphatase-like"/>
    <property type="match status" value="1"/>
</dbReference>
<dbReference type="PANTHER" id="PTHR42693">
    <property type="entry name" value="ARYLSULFATASE FAMILY MEMBER"/>
    <property type="match status" value="1"/>
</dbReference>
<reference evidence="7 8" key="1">
    <citation type="submission" date="2019-02" db="EMBL/GenBank/DDBJ databases">
        <title>Deep-cultivation of Planctomycetes and their phenomic and genomic characterization uncovers novel biology.</title>
        <authorList>
            <person name="Wiegand S."/>
            <person name="Jogler M."/>
            <person name="Boedeker C."/>
            <person name="Pinto D."/>
            <person name="Vollmers J."/>
            <person name="Rivas-Marin E."/>
            <person name="Kohn T."/>
            <person name="Peeters S.H."/>
            <person name="Heuer A."/>
            <person name="Rast P."/>
            <person name="Oberbeckmann S."/>
            <person name="Bunk B."/>
            <person name="Jeske O."/>
            <person name="Meyerdierks A."/>
            <person name="Storesund J.E."/>
            <person name="Kallscheuer N."/>
            <person name="Luecker S."/>
            <person name="Lage O.M."/>
            <person name="Pohl T."/>
            <person name="Merkel B.J."/>
            <person name="Hornburger P."/>
            <person name="Mueller R.-W."/>
            <person name="Bruemmer F."/>
            <person name="Labrenz M."/>
            <person name="Spormann A.M."/>
            <person name="Op den Camp H."/>
            <person name="Overmann J."/>
            <person name="Amann R."/>
            <person name="Jetten M.S.M."/>
            <person name="Mascher T."/>
            <person name="Medema M.H."/>
            <person name="Devos D.P."/>
            <person name="Kaster A.-K."/>
            <person name="Ovreas L."/>
            <person name="Rohde M."/>
            <person name="Galperin M.Y."/>
            <person name="Jogler C."/>
        </authorList>
    </citation>
    <scope>NUCLEOTIDE SEQUENCE [LARGE SCALE GENOMIC DNA]</scope>
    <source>
        <strain evidence="7 8">Pan189</strain>
    </source>
</reference>
<feature type="signal peptide" evidence="5">
    <location>
        <begin position="1"/>
        <end position="19"/>
    </location>
</feature>
<dbReference type="RefSeq" id="WP_145365738.1">
    <property type="nucleotide sequence ID" value="NZ_CP036268.1"/>
</dbReference>
<dbReference type="EC" id="3.1.6.1" evidence="7"/>
<dbReference type="OrthoDB" id="9783154at2"/>
<sequence precursor="true">MRSALLILVLLAATTEGFAESDPRPNIVLILADDLGVGDLGCYNPESKIPTPHMDALATDGIRYTDAHSPSSVCTPTRYAILTGRYAWRSRLKQGVLWGYDRLLIEPGRPTIPSVLKNAGYRTAGIGKWHLGLQEYDSGEPDLKTDYSKPMTPGPTTVGFEHYFGIPASLDMPPYVWIEDEGLESPPTRDVARQERRWAGGAGFWRAGKAALKFDHADVLPRIGRRAAAYITKTAPDEDPFFLYVPLSAPHTPWLPLAENEGKSGAGWYGDFVTTCDDVVGEIMQSLRDSGTYDNTVIFLTSDNGAHWRPSDVDDFDHEANRKFRGMKADIHEGGHRVPLIVKLPLNVERPLENLAGTTCDCPVCLTDLAVSCADFGNAAFPKGFAEDSFRLKGAIKFFTTRAEVIHHSLDGMFAIRQGDWKLIDGLGSGGFTKPKRITPVEGEPQGQLYNLKDDPAETHNVWGDHPELVARLTARLNEIRDSGTSKSAE</sequence>
<dbReference type="Pfam" id="PF00884">
    <property type="entry name" value="Sulfatase"/>
    <property type="match status" value="1"/>
</dbReference>
<evidence type="ECO:0000256" key="3">
    <source>
        <dbReference type="ARBA" id="ARBA00022801"/>
    </source>
</evidence>
<dbReference type="Proteomes" id="UP000317318">
    <property type="component" value="Chromosome"/>
</dbReference>
<keyword evidence="8" id="KW-1185">Reference proteome</keyword>
<dbReference type="EMBL" id="CP036268">
    <property type="protein sequence ID" value="QDT39611.1"/>
    <property type="molecule type" value="Genomic_DNA"/>
</dbReference>
<dbReference type="KEGG" id="svp:Pan189_40200"/>
<dbReference type="InterPro" id="IPR024607">
    <property type="entry name" value="Sulfatase_CS"/>
</dbReference>
<evidence type="ECO:0000256" key="5">
    <source>
        <dbReference type="SAM" id="SignalP"/>
    </source>
</evidence>
<evidence type="ECO:0000259" key="6">
    <source>
        <dbReference type="Pfam" id="PF00884"/>
    </source>
</evidence>
<dbReference type="InterPro" id="IPR017850">
    <property type="entry name" value="Alkaline_phosphatase_core_sf"/>
</dbReference>
<dbReference type="InterPro" id="IPR050738">
    <property type="entry name" value="Sulfatase"/>
</dbReference>
<comment type="similarity">
    <text evidence="1">Belongs to the sulfatase family.</text>
</comment>
<evidence type="ECO:0000256" key="4">
    <source>
        <dbReference type="ARBA" id="ARBA00022837"/>
    </source>
</evidence>
<gene>
    <name evidence="7" type="primary">atsA_31</name>
    <name evidence="7" type="ORF">Pan189_40200</name>
</gene>
<feature type="chain" id="PRO_5021928731" evidence="5">
    <location>
        <begin position="20"/>
        <end position="490"/>
    </location>
</feature>
<dbReference type="PROSITE" id="PS00523">
    <property type="entry name" value="SULFATASE_1"/>
    <property type="match status" value="1"/>
</dbReference>
<keyword evidence="2" id="KW-0479">Metal-binding</keyword>
<organism evidence="7 8">
    <name type="scientific">Stratiformator vulcanicus</name>
    <dbReference type="NCBI Taxonomy" id="2527980"/>
    <lineage>
        <taxon>Bacteria</taxon>
        <taxon>Pseudomonadati</taxon>
        <taxon>Planctomycetota</taxon>
        <taxon>Planctomycetia</taxon>
        <taxon>Planctomycetales</taxon>
        <taxon>Planctomycetaceae</taxon>
        <taxon>Stratiformator</taxon>
    </lineage>
</organism>
<keyword evidence="5" id="KW-0732">Signal</keyword>
<evidence type="ECO:0000256" key="2">
    <source>
        <dbReference type="ARBA" id="ARBA00022723"/>
    </source>
</evidence>
<evidence type="ECO:0000313" key="7">
    <source>
        <dbReference type="EMBL" id="QDT39611.1"/>
    </source>
</evidence>
<dbReference type="PROSITE" id="PS00149">
    <property type="entry name" value="SULFATASE_2"/>
    <property type="match status" value="1"/>
</dbReference>
<dbReference type="GO" id="GO:0046872">
    <property type="term" value="F:metal ion binding"/>
    <property type="evidence" value="ECO:0007669"/>
    <property type="project" value="UniProtKB-KW"/>
</dbReference>
<feature type="domain" description="Sulfatase N-terminal" evidence="6">
    <location>
        <begin position="25"/>
        <end position="345"/>
    </location>
</feature>
<accession>A0A517R702</accession>
<dbReference type="PANTHER" id="PTHR42693:SF53">
    <property type="entry name" value="ENDO-4-O-SULFATASE"/>
    <property type="match status" value="1"/>
</dbReference>
<protein>
    <submittedName>
        <fullName evidence="7">Arylsulfatase</fullName>
        <ecNumber evidence="7">3.1.6.1</ecNumber>
    </submittedName>
</protein>